<dbReference type="RefSeq" id="XP_012183326.1">
    <property type="nucleotide sequence ID" value="XM_012327936.1"/>
</dbReference>
<feature type="compositionally biased region" description="Polar residues" evidence="1">
    <location>
        <begin position="40"/>
        <end position="49"/>
    </location>
</feature>
<feature type="compositionally biased region" description="Polar residues" evidence="1">
    <location>
        <begin position="216"/>
        <end position="232"/>
    </location>
</feature>
<evidence type="ECO:0000313" key="2">
    <source>
        <dbReference type="EMBL" id="CCM04043.1"/>
    </source>
</evidence>
<organism evidence="2 3">
    <name type="scientific">Fibroporia radiculosa</name>
    <dbReference type="NCBI Taxonomy" id="599839"/>
    <lineage>
        <taxon>Eukaryota</taxon>
        <taxon>Fungi</taxon>
        <taxon>Dikarya</taxon>
        <taxon>Basidiomycota</taxon>
        <taxon>Agaricomycotina</taxon>
        <taxon>Agaricomycetes</taxon>
        <taxon>Polyporales</taxon>
        <taxon>Fibroporiaceae</taxon>
        <taxon>Fibroporia</taxon>
    </lineage>
</organism>
<dbReference type="Proteomes" id="UP000006352">
    <property type="component" value="Unassembled WGS sequence"/>
</dbReference>
<dbReference type="STRING" id="599839.J4GAT5"/>
<feature type="compositionally biased region" description="Low complexity" evidence="1">
    <location>
        <begin position="119"/>
        <end position="131"/>
    </location>
</feature>
<proteinExistence type="predicted"/>
<protein>
    <submittedName>
        <fullName evidence="2">Uncharacterized protein</fullName>
    </submittedName>
</protein>
<gene>
    <name evidence="2" type="ORF">FIBRA_06201</name>
</gene>
<dbReference type="GeneID" id="24098954"/>
<dbReference type="InParanoid" id="J4GAT5"/>
<name>J4GAT5_9APHY</name>
<dbReference type="OrthoDB" id="5971719at2759"/>
<feature type="compositionally biased region" description="Pro residues" evidence="1">
    <location>
        <begin position="72"/>
        <end position="81"/>
    </location>
</feature>
<dbReference type="HOGENOM" id="CLU_882886_0_0_1"/>
<keyword evidence="3" id="KW-1185">Reference proteome</keyword>
<feature type="region of interest" description="Disordered" evidence="1">
    <location>
        <begin position="28"/>
        <end position="88"/>
    </location>
</feature>
<feature type="region of interest" description="Disordered" evidence="1">
    <location>
        <begin position="264"/>
        <end position="283"/>
    </location>
</feature>
<dbReference type="AlphaFoldDB" id="J4GAT5"/>
<feature type="compositionally biased region" description="Polar residues" evidence="1">
    <location>
        <begin position="264"/>
        <end position="273"/>
    </location>
</feature>
<accession>J4GAT5</accession>
<feature type="compositionally biased region" description="Polar residues" evidence="1">
    <location>
        <begin position="132"/>
        <end position="149"/>
    </location>
</feature>
<feature type="region of interest" description="Disordered" evidence="1">
    <location>
        <begin position="119"/>
        <end position="251"/>
    </location>
</feature>
<evidence type="ECO:0000313" key="3">
    <source>
        <dbReference type="Proteomes" id="UP000006352"/>
    </source>
</evidence>
<dbReference type="EMBL" id="HE797140">
    <property type="protein sequence ID" value="CCM04043.1"/>
    <property type="molecule type" value="Genomic_DNA"/>
</dbReference>
<sequence length="315" mass="32393">MTGSTLAKTNDDIFDQLARLSQLRTQSPALQVPQRAPSVPISSPLSYQSGLGMGSSPVPIGQHMQHQQTGLLPPPQPPQPVNGPRGPLAPVPANQSLLQPLIPTTTGFNNFVPTRPQSVQSSFQSQAPQPSFLSTQPTGFPGSNQSLLPQATGFPGPVPSPIMAQPTGFNGGNFSAGPMVSQPTGMPANNYGGQMGQMNGGFTPTPSFQNGGGFGIQSNPTGYASGFGQSPFGNGASSPPAPPSQPAMNTSPANIFAQMKSGTFASDNTSVPQSADKYDALRPAPSPLTAQPTGWGYQGMNVNGGAFTGGYGYQH</sequence>
<reference evidence="2 3" key="1">
    <citation type="journal article" date="2012" name="Appl. Environ. Microbiol.">
        <title>Short-read sequencing for genomic analysis of the brown rot fungus Fibroporia radiculosa.</title>
        <authorList>
            <person name="Tang J.D."/>
            <person name="Perkins A.D."/>
            <person name="Sonstegard T.S."/>
            <person name="Schroeder S.G."/>
            <person name="Burgess S.C."/>
            <person name="Diehl S.V."/>
        </authorList>
    </citation>
    <scope>NUCLEOTIDE SEQUENCE [LARGE SCALE GENOMIC DNA]</scope>
    <source>
        <strain evidence="2 3">TFFH 294</strain>
    </source>
</reference>
<evidence type="ECO:0000256" key="1">
    <source>
        <dbReference type="SAM" id="MobiDB-lite"/>
    </source>
</evidence>